<dbReference type="EMBL" id="WNWR01001040">
    <property type="protein sequence ID" value="KAE9965942.1"/>
    <property type="molecule type" value="Genomic_DNA"/>
</dbReference>
<feature type="compositionally biased region" description="Polar residues" evidence="1">
    <location>
        <begin position="37"/>
        <end position="47"/>
    </location>
</feature>
<evidence type="ECO:0000313" key="2">
    <source>
        <dbReference type="EMBL" id="KAE9965942.1"/>
    </source>
</evidence>
<evidence type="ECO:0000313" key="4">
    <source>
        <dbReference type="Proteomes" id="UP000447873"/>
    </source>
</evidence>
<comment type="caution">
    <text evidence="3">The sequence shown here is derived from an EMBL/GenBank/DDBJ whole genome shotgun (WGS) entry which is preliminary data.</text>
</comment>
<gene>
    <name evidence="2" type="ORF">EG327_000288</name>
    <name evidence="3" type="ORF">EG328_004095</name>
</gene>
<name>A0A8H3Z8E2_VENIN</name>
<dbReference type="Proteomes" id="UP000490939">
    <property type="component" value="Unassembled WGS sequence"/>
</dbReference>
<organism evidence="3 4">
    <name type="scientific">Venturia inaequalis</name>
    <name type="common">Apple scab fungus</name>
    <dbReference type="NCBI Taxonomy" id="5025"/>
    <lineage>
        <taxon>Eukaryota</taxon>
        <taxon>Fungi</taxon>
        <taxon>Dikarya</taxon>
        <taxon>Ascomycota</taxon>
        <taxon>Pezizomycotina</taxon>
        <taxon>Dothideomycetes</taxon>
        <taxon>Pleosporomycetidae</taxon>
        <taxon>Venturiales</taxon>
        <taxon>Venturiaceae</taxon>
        <taxon>Venturia</taxon>
    </lineage>
</organism>
<dbReference type="EMBL" id="WNWS01000023">
    <property type="protein sequence ID" value="KAE9986963.1"/>
    <property type="molecule type" value="Genomic_DNA"/>
</dbReference>
<evidence type="ECO:0000313" key="5">
    <source>
        <dbReference type="Proteomes" id="UP000490939"/>
    </source>
</evidence>
<reference evidence="3 4" key="1">
    <citation type="submission" date="2018-12" db="EMBL/GenBank/DDBJ databases">
        <title>Venturia inaequalis Genome Resource.</title>
        <authorList>
            <person name="Lichtner F.J."/>
        </authorList>
    </citation>
    <scope>NUCLEOTIDE SEQUENCE [LARGE SCALE GENOMIC DNA]</scope>
    <source>
        <strain evidence="3 4">120213</strain>
        <strain evidence="2 5">DMI_063113</strain>
    </source>
</reference>
<evidence type="ECO:0000313" key="3">
    <source>
        <dbReference type="EMBL" id="KAE9986963.1"/>
    </source>
</evidence>
<sequence length="62" mass="6931">MSRRNPPRRARTQPSLVPDEQLPQPSLVPDEQLPDGVNSQTPQSGIATPNPLITRLRRDTFS</sequence>
<dbReference type="Proteomes" id="UP000447873">
    <property type="component" value="Unassembled WGS sequence"/>
</dbReference>
<feature type="region of interest" description="Disordered" evidence="1">
    <location>
        <begin position="1"/>
        <end position="62"/>
    </location>
</feature>
<keyword evidence="5" id="KW-1185">Reference proteome</keyword>
<protein>
    <submittedName>
        <fullName evidence="3">Uncharacterized protein</fullName>
    </submittedName>
</protein>
<evidence type="ECO:0000256" key="1">
    <source>
        <dbReference type="SAM" id="MobiDB-lite"/>
    </source>
</evidence>
<feature type="compositionally biased region" description="Basic residues" evidence="1">
    <location>
        <begin position="1"/>
        <end position="11"/>
    </location>
</feature>
<dbReference type="AlphaFoldDB" id="A0A8H3Z8E2"/>
<feature type="non-terminal residue" evidence="3">
    <location>
        <position position="62"/>
    </location>
</feature>
<proteinExistence type="predicted"/>
<accession>A0A8H3Z8E2</accession>